<dbReference type="SUPFAM" id="SSF54427">
    <property type="entry name" value="NTF2-like"/>
    <property type="match status" value="1"/>
</dbReference>
<dbReference type="EMBL" id="JABAYA010000256">
    <property type="protein sequence ID" value="KAF7721536.1"/>
    <property type="molecule type" value="Genomic_DNA"/>
</dbReference>
<evidence type="ECO:0000256" key="2">
    <source>
        <dbReference type="ARBA" id="ARBA00009285"/>
    </source>
</evidence>
<dbReference type="SMART" id="SM00365">
    <property type="entry name" value="LRR_SD22"/>
    <property type="match status" value="2"/>
</dbReference>
<dbReference type="InterPro" id="IPR057125">
    <property type="entry name" value="NXF1/2/3/5-like_LRR"/>
</dbReference>
<dbReference type="Pfam" id="PF24048">
    <property type="entry name" value="LRR_NXF1-5"/>
    <property type="match status" value="1"/>
</dbReference>
<dbReference type="InterPro" id="IPR030217">
    <property type="entry name" value="NXF_fam"/>
</dbReference>
<keyword evidence="11" id="KW-1185">Reference proteome</keyword>
<dbReference type="Pfam" id="PF18444">
    <property type="entry name" value="RRM_9"/>
    <property type="match status" value="1"/>
</dbReference>
<reference evidence="10" key="1">
    <citation type="submission" date="2020-01" db="EMBL/GenBank/DDBJ databases">
        <title>Genome Sequencing of Three Apophysomyces-Like Fungal Strains Confirms a Novel Fungal Genus in the Mucoromycota with divergent Burkholderia-like Endosymbiotic Bacteria.</title>
        <authorList>
            <person name="Stajich J.E."/>
            <person name="Macias A.M."/>
            <person name="Carter-House D."/>
            <person name="Lovett B."/>
            <person name="Kasson L.R."/>
            <person name="Berry K."/>
            <person name="Grigoriev I."/>
            <person name="Chang Y."/>
            <person name="Spatafora J."/>
            <person name="Kasson M.T."/>
        </authorList>
    </citation>
    <scope>NUCLEOTIDE SEQUENCE</scope>
    <source>
        <strain evidence="10">NRRL A-21654</strain>
    </source>
</reference>
<dbReference type="Gene3D" id="3.80.10.10">
    <property type="entry name" value="Ribonuclease Inhibitor"/>
    <property type="match status" value="1"/>
</dbReference>
<feature type="region of interest" description="Disordered" evidence="6">
    <location>
        <begin position="33"/>
        <end position="59"/>
    </location>
</feature>
<keyword evidence="5" id="KW-0539">Nucleus</keyword>
<dbReference type="InterPro" id="IPR002075">
    <property type="entry name" value="NTF2_dom"/>
</dbReference>
<feature type="domain" description="Mex67 RNA recognition motif" evidence="7">
    <location>
        <begin position="126"/>
        <end position="195"/>
    </location>
</feature>
<dbReference type="InterPro" id="IPR032675">
    <property type="entry name" value="LRR_dom_sf"/>
</dbReference>
<evidence type="ECO:0000256" key="4">
    <source>
        <dbReference type="ARBA" id="ARBA00022816"/>
    </source>
</evidence>
<feature type="domain" description="NXF1/2/3/5-like leucine-rich repeat" evidence="9">
    <location>
        <begin position="226"/>
        <end position="371"/>
    </location>
</feature>
<evidence type="ECO:0000256" key="6">
    <source>
        <dbReference type="SAM" id="MobiDB-lite"/>
    </source>
</evidence>
<gene>
    <name evidence="10" type="primary">MEX67_1</name>
    <name evidence="10" type="ORF">EC973_004510</name>
</gene>
<evidence type="ECO:0000259" key="8">
    <source>
        <dbReference type="Pfam" id="PF22602"/>
    </source>
</evidence>
<dbReference type="Gene3D" id="3.10.450.50">
    <property type="match status" value="1"/>
</dbReference>
<sequence length="541" mass="59888">MTDQPKAPAPAKGMFAMFGGTVPKFTPVSSDLTVPSNVKQKRGENGGGAWKTAKRSKRKGISLTAKSRLNGVNISVTSNPLSAAEIEDGDVDMVSGGNRFSPYDRKRKQKKAWKHKVMETESDQRIDVLVEGFQPGSEASLVSFLQKKTKKEWEPLDVKMEPGQILVTVAEPVVAHALTRLNGYIYGTAQLQIRLYSASTPEVVSMVEEPKKATTIDTLRSFLRSRWNGEVKYLNLDEMSSDPILKKAGIKPPGAPGATAVVGPAMMKLAGEMFEDIVTISFRQNWLKNVQQISTITQFLPNLQNLSLQDNQIQSFEGIDALSGTGKLKCLRELLLLGNPLRESEIKQRGNDRGYVRNIVKRFPSLMMLDGAPVTLTEEEAVTIQRYGKVLPLDTKGNLFDTEENQAIALDFLARYLAAFDNNRSTLGIVYDASAIFSVTAHLKLRKENKLRRKEKKKAMDDDESRLSWTAISRNLAKTLKRPDSAGKGLMCGPEVIGDALCRLPTTIHDLQRTEDFVIDAHQIQQGLVITLHGEFREGSA</sequence>
<dbReference type="OrthoDB" id="25872at2759"/>
<dbReference type="PROSITE" id="PS51450">
    <property type="entry name" value="LRR"/>
    <property type="match status" value="1"/>
</dbReference>
<evidence type="ECO:0000313" key="11">
    <source>
        <dbReference type="Proteomes" id="UP000605846"/>
    </source>
</evidence>
<organism evidence="10 11">
    <name type="scientific">Apophysomyces ossiformis</name>
    <dbReference type="NCBI Taxonomy" id="679940"/>
    <lineage>
        <taxon>Eukaryota</taxon>
        <taxon>Fungi</taxon>
        <taxon>Fungi incertae sedis</taxon>
        <taxon>Mucoromycota</taxon>
        <taxon>Mucoromycotina</taxon>
        <taxon>Mucoromycetes</taxon>
        <taxon>Mucorales</taxon>
        <taxon>Mucorineae</taxon>
        <taxon>Mucoraceae</taxon>
        <taxon>Apophysomyces</taxon>
    </lineage>
</organism>
<comment type="caution">
    <text evidence="10">The sequence shown here is derived from an EMBL/GenBank/DDBJ whole genome shotgun (WGS) entry which is preliminary data.</text>
</comment>
<dbReference type="PANTHER" id="PTHR10662">
    <property type="entry name" value="NUCLEAR RNA EXPORT FACTOR"/>
    <property type="match status" value="1"/>
</dbReference>
<evidence type="ECO:0000259" key="7">
    <source>
        <dbReference type="Pfam" id="PF18444"/>
    </source>
</evidence>
<dbReference type="Proteomes" id="UP000605846">
    <property type="component" value="Unassembled WGS sequence"/>
</dbReference>
<comment type="similarity">
    <text evidence="2">Belongs to the NXF family.</text>
</comment>
<dbReference type="GO" id="GO:0005634">
    <property type="term" value="C:nucleus"/>
    <property type="evidence" value="ECO:0007669"/>
    <property type="project" value="UniProtKB-SubCell"/>
</dbReference>
<comment type="subcellular location">
    <subcellularLocation>
        <location evidence="1">Nucleus</location>
    </subcellularLocation>
</comment>
<dbReference type="GO" id="GO:0003723">
    <property type="term" value="F:RNA binding"/>
    <property type="evidence" value="ECO:0007669"/>
    <property type="project" value="TreeGrafter"/>
</dbReference>
<evidence type="ECO:0000256" key="1">
    <source>
        <dbReference type="ARBA" id="ARBA00004123"/>
    </source>
</evidence>
<evidence type="ECO:0000313" key="10">
    <source>
        <dbReference type="EMBL" id="KAF7721536.1"/>
    </source>
</evidence>
<dbReference type="GO" id="GO:0016973">
    <property type="term" value="P:poly(A)+ mRNA export from nucleus"/>
    <property type="evidence" value="ECO:0007669"/>
    <property type="project" value="TreeGrafter"/>
</dbReference>
<evidence type="ECO:0000256" key="3">
    <source>
        <dbReference type="ARBA" id="ARBA00022448"/>
    </source>
</evidence>
<proteinExistence type="inferred from homology"/>
<accession>A0A8H7BQ32</accession>
<dbReference type="InterPro" id="IPR001611">
    <property type="entry name" value="Leu-rich_rpt"/>
</dbReference>
<dbReference type="PANTHER" id="PTHR10662:SF22">
    <property type="entry name" value="NUCLEAR RNA EXPORT FACTOR 1"/>
    <property type="match status" value="1"/>
</dbReference>
<dbReference type="InterPro" id="IPR040736">
    <property type="entry name" value="Mex67_RRM"/>
</dbReference>
<protein>
    <submittedName>
        <fullName evidence="10">Nuclear mRNA export, poly(A)+RNA binding protein</fullName>
    </submittedName>
</protein>
<keyword evidence="4" id="KW-0509">mRNA transport</keyword>
<dbReference type="Pfam" id="PF22602">
    <property type="entry name" value="NXF_NTF2"/>
    <property type="match status" value="1"/>
</dbReference>
<dbReference type="InterPro" id="IPR032710">
    <property type="entry name" value="NTF2-like_dom_sf"/>
</dbReference>
<feature type="domain" description="Nuclear transport factor 2" evidence="8">
    <location>
        <begin position="409"/>
        <end position="540"/>
    </location>
</feature>
<dbReference type="AlphaFoldDB" id="A0A8H7BQ32"/>
<dbReference type="SUPFAM" id="SSF52058">
    <property type="entry name" value="L domain-like"/>
    <property type="match status" value="1"/>
</dbReference>
<name>A0A8H7BQ32_9FUNG</name>
<evidence type="ECO:0000256" key="5">
    <source>
        <dbReference type="ARBA" id="ARBA00023242"/>
    </source>
</evidence>
<evidence type="ECO:0000259" key="9">
    <source>
        <dbReference type="Pfam" id="PF24048"/>
    </source>
</evidence>
<keyword evidence="3" id="KW-0813">Transport</keyword>